<feature type="domain" description="CCR4-NOT transcription complex subunit 1 TTP binding" evidence="12">
    <location>
        <begin position="442"/>
        <end position="600"/>
    </location>
</feature>
<dbReference type="InterPro" id="IPR032193">
    <property type="entry name" value="CNOT1_TTP_bind"/>
</dbReference>
<evidence type="ECO:0000259" key="10">
    <source>
        <dbReference type="Pfam" id="PF12842"/>
    </source>
</evidence>
<dbReference type="OrthoDB" id="1933107at2759"/>
<comment type="caution">
    <text evidence="15">The sequence shown here is derived from an EMBL/GenBank/DDBJ whole genome shotgun (WGS) entry which is preliminary data.</text>
</comment>
<gene>
    <name evidence="15" type="ORF">LCOR_09735.1</name>
</gene>
<comment type="function">
    <text evidence="6">Acts as a component of the CCR4-NOT core complex, which in the nucleus seems to be a general transcription factor, and in the cytoplasm the major mRNA deadenylase involved in mRNA turnover. The NOT protein subcomplex negatively regulates the basal and activated transcription of many genes. Preferentially affects TC-type TATA element-dependent transcription. Could directly or indirectly inhibit component(s) of the general transcription machinery.</text>
</comment>
<dbReference type="InterPro" id="IPR032194">
    <property type="entry name" value="CNOT1_HEAT"/>
</dbReference>
<evidence type="ECO:0000256" key="8">
    <source>
        <dbReference type="SAM" id="MobiDB-lite"/>
    </source>
</evidence>
<dbReference type="Pfam" id="PF04054">
    <property type="entry name" value="Not1"/>
    <property type="match status" value="1"/>
</dbReference>
<dbReference type="Proteomes" id="UP000027586">
    <property type="component" value="Unassembled WGS sequence"/>
</dbReference>
<dbReference type="Gene3D" id="1.25.40.790">
    <property type="match status" value="1"/>
</dbReference>
<feature type="domain" description="CCR4-NOT transcription complex subunit 1 HEAT repeat" evidence="13">
    <location>
        <begin position="244"/>
        <end position="389"/>
    </location>
</feature>
<evidence type="ECO:0000259" key="13">
    <source>
        <dbReference type="Pfam" id="PF16418"/>
    </source>
</evidence>
<feature type="domain" description="CCR4-Not complex component Not1 C-terminal" evidence="9">
    <location>
        <begin position="1562"/>
        <end position="1915"/>
    </location>
</feature>
<dbReference type="Gene3D" id="1.25.40.840">
    <property type="entry name" value="CCR4-NOT transcription complex subunit 1 TTP binding domain"/>
    <property type="match status" value="1"/>
</dbReference>
<dbReference type="InterPro" id="IPR007196">
    <property type="entry name" value="CCR4-Not_Not1_C"/>
</dbReference>
<evidence type="ECO:0000313" key="16">
    <source>
        <dbReference type="Proteomes" id="UP000027586"/>
    </source>
</evidence>
<evidence type="ECO:0000256" key="6">
    <source>
        <dbReference type="ARBA" id="ARBA00059181"/>
    </source>
</evidence>
<feature type="domain" description="CCR4-NOT transcription complex subunit 1" evidence="10">
    <location>
        <begin position="967"/>
        <end position="1108"/>
    </location>
</feature>
<evidence type="ECO:0000259" key="9">
    <source>
        <dbReference type="Pfam" id="PF04054"/>
    </source>
</evidence>
<dbReference type="GO" id="GO:0030015">
    <property type="term" value="C:CCR4-NOT core complex"/>
    <property type="evidence" value="ECO:0007669"/>
    <property type="project" value="InterPro"/>
</dbReference>
<evidence type="ECO:0000256" key="5">
    <source>
        <dbReference type="ARBA" id="ARBA00023242"/>
    </source>
</evidence>
<dbReference type="Pfam" id="PF16415">
    <property type="entry name" value="CNOT1_CAF1_bind"/>
    <property type="match status" value="1"/>
</dbReference>
<keyword evidence="5" id="KW-0539">Nucleus</keyword>
<dbReference type="GO" id="GO:0000932">
    <property type="term" value="C:P-body"/>
    <property type="evidence" value="ECO:0007669"/>
    <property type="project" value="TreeGrafter"/>
</dbReference>
<feature type="domain" description="CCR4-NOT transcription complex subunit 1 CAF1-binding" evidence="11">
    <location>
        <begin position="652"/>
        <end position="871"/>
    </location>
</feature>
<sequence length="1923" mass="216974">MSTSTDLFTLSKAFLKAGYAATSTVENAMQVMDMVDVRNEDAIARVLAVMVRTHSDLEPSADGQRTWQVENFVEAIRQQDPSINWTTVLCKLDHPEFTLYNLTGLKMIVDTWNASQKHNPTPEEFPLQVFFLQWQNVRGQLSVLYQMLCSPPELFDLANHPGITSVIRPVHIMALNTAMRPAAMQLAAFQLNCLEMISAIISLADTSVGDDVRFLMERLTVQYPELLLLGLAQLQPIKNDLQRTLLLKLLNIFLIGHANSALVITLLMRVQPNLMVEGLLDMYAKDPTTLPRILDVAQETKILVHILRVDAPMFVLDLASLAARRQHLNMEKWLSERVATADGLAFSIMCIDFLEKKCSEEVAKYSRTNANIPTLPLSIDVLRIFFRVLGERQLPAQESEKLWKIMQLYSQLHAGATEHTTSPSMARVSTPGMPADTNGLDQSQSAAEIELMVKRYFVRLYSGELSAEKFVAVLHNCHDSQDQNQSEFFSCTVHTLLDEVRFFNQYPDDELRVTGKLFGLLIHHHLITYTLLRLALKHILDAVNSPVGSKMFQFGVFALAQFLDRLSEWPQYTMLLSKIPGLKEYPSIVESIDAAINRLSSTVNDNDERLLQTASSTPRGPNASSPAPSDDDRANATSAQLTKLLEASNSYDIPPEDVQEKIAFAINNLTLSNMDDKLQQIEPLLDETRWKWFSHYLIVRRVSVEKNNHDLYSTLLTRIDNSGLTDAMIEETYRNIQILLHSKSTDASQRDRDTLKTLGSWLGKMTLVKNKPIRHKDLSFKDLLLECYDQKRLIVAIPLTCRVLQEACNSKIFKPPNPWLMGILKLLAELYWQENLSLKLKFEIEILYKALELDLNEIEPTSLLERRQRTMASTSSSAAAVTASSASQSQPSAQATAALDNMSQSLQQQQDQHLRRPNLPDRFTDIEEDTMRWPSGNEHAFDVDVSALLSKLQFSQAILQAFEQSPVMKMCVFRAMTEAIHKVVPSAVVTAANIASASTRNLVLKDFATDADEMKLKRAARTMSSTLSARLAVATCKEPLCNTIIETIRMQVAQANLPETIGEEIGSSIILDNIDLIEAFVEKQAQLRSINDIERIMAPSYASRRMHKENPHSPYFDMLSLQGSPHNIQLPDFLKPTGNVSYEQMQFYETFDHLPTPPIEAQMPPNSMPPSSYPYGVYPGASAAPGIPAPAAPEQVNDSSALVSKIQSMLNDLDQYIRQPSNNDIGSFKALPPQHEIYQYMRQFLVFIKSNPMAPNALQTFAEKVMLMLYQSSTAFALETYTAFLQAIFELYPELAKEAVSWFLYADDERKYNADVTYMLISYELIPLEEHDVQLSKLIRAKADGILDYAVSLMRLCLLSKSDVSVLEDHVLTVAALQDLVKSAEAPESVVAFINEIEDEYKAMMSHTVSVEGSYLEMRMLLAQWTRLCIHPMCKDSLLNKLATKIIKDVCKSDDQQHIFLRMCIQTAVQQYLSFSSPTSPNQYRIKDSTDSVARLFAFMTIAREPGSSKDDNRSKFLYDALSVIVLMLASHHQAQENNFDQRPFLRLLLSTFIEVSKAAADINAIVPFSEILYTIRPSLLPGFAFSWLQMISHRVILSELLAGHDAERWKLCEKLIVALLEFLGELIQQGGLALQSSQIFYRGTLRTLVVILHDFPEFLSHHYMTLVSVIPHDCVQIRNLVLSAFPPNMRLPDPSVPDTSLDNLAEFNETPAMSLSYTASLRSSGGDDDIDIMALADDYMSDERSTTTTDTDTQPSFFVKALEYIQQSTGGEDESHQYHSHRIGALVLYIGSKGAALTATTALENNPAARLYSYLLEHMTAKGRYMLLSAMTDHLRYPNNHTYFFKAVLLQLFTQKAESIKENITRVLLERLIVNRPHPWGLLATFIELLSVPGFWQHKFIHAAPEFQRLFDNVSRYVKRQS</sequence>
<feature type="region of interest" description="Disordered" evidence="8">
    <location>
        <begin position="875"/>
        <end position="898"/>
    </location>
</feature>
<evidence type="ECO:0000259" key="12">
    <source>
        <dbReference type="Pfam" id="PF16417"/>
    </source>
</evidence>
<dbReference type="GO" id="GO:0017148">
    <property type="term" value="P:negative regulation of translation"/>
    <property type="evidence" value="ECO:0007669"/>
    <property type="project" value="InterPro"/>
</dbReference>
<dbReference type="Pfam" id="PF16417">
    <property type="entry name" value="CNOT1_TTP_bind"/>
    <property type="match status" value="1"/>
</dbReference>
<dbReference type="InterPro" id="IPR038535">
    <property type="entry name" value="CNOT1_TTP_bind_sf"/>
</dbReference>
<dbReference type="GO" id="GO:0005634">
    <property type="term" value="C:nucleus"/>
    <property type="evidence" value="ECO:0007669"/>
    <property type="project" value="UniProtKB-SubCell"/>
</dbReference>
<dbReference type="InterPro" id="IPR032191">
    <property type="entry name" value="CNOT1_CAF1_bind"/>
</dbReference>
<keyword evidence="2" id="KW-0678">Repressor</keyword>
<evidence type="ECO:0000259" key="11">
    <source>
        <dbReference type="Pfam" id="PF16415"/>
    </source>
</evidence>
<dbReference type="PANTHER" id="PTHR13162">
    <property type="entry name" value="CCR4-NOT TRANSCRIPTION COMPLEX"/>
    <property type="match status" value="1"/>
</dbReference>
<keyword evidence="16" id="KW-1185">Reference proteome</keyword>
<dbReference type="VEuPathDB" id="FungiDB:LCOR_09735.1"/>
<dbReference type="EMBL" id="CBTN010000062">
    <property type="protein sequence ID" value="CDH58888.1"/>
    <property type="molecule type" value="Genomic_DNA"/>
</dbReference>
<dbReference type="InterPro" id="IPR024557">
    <property type="entry name" value="CNOT1_dom_4"/>
</dbReference>
<dbReference type="Pfam" id="PF16418">
    <property type="entry name" value="CNOT1_HEAT"/>
    <property type="match status" value="1"/>
</dbReference>
<dbReference type="Gene3D" id="1.25.40.800">
    <property type="match status" value="1"/>
</dbReference>
<dbReference type="InterPro" id="IPR055454">
    <property type="entry name" value="CNOT1-like_NOT1_connector"/>
</dbReference>
<dbReference type="GO" id="GO:0000289">
    <property type="term" value="P:nuclear-transcribed mRNA poly(A) tail shortening"/>
    <property type="evidence" value="ECO:0007669"/>
    <property type="project" value="UniProtKB-ARBA"/>
</dbReference>
<dbReference type="FunFam" id="1.25.40.180:FF:000012">
    <property type="entry name" value="Ccr4-Not transcription complex subunit"/>
    <property type="match status" value="1"/>
</dbReference>
<evidence type="ECO:0000256" key="4">
    <source>
        <dbReference type="ARBA" id="ARBA00023163"/>
    </source>
</evidence>
<name>A0A068S952_9FUNG</name>
<accession>A0A068S952</accession>
<keyword evidence="3" id="KW-0805">Transcription regulation</keyword>
<feature type="compositionally biased region" description="Polar residues" evidence="8">
    <location>
        <begin position="612"/>
        <end position="627"/>
    </location>
</feature>
<dbReference type="PANTHER" id="PTHR13162:SF8">
    <property type="entry name" value="CCR4-NOT TRANSCRIPTION COMPLEX SUBUNIT 1"/>
    <property type="match status" value="1"/>
</dbReference>
<evidence type="ECO:0000313" key="15">
    <source>
        <dbReference type="EMBL" id="CDH58888.1"/>
    </source>
</evidence>
<dbReference type="GO" id="GO:0060090">
    <property type="term" value="F:molecular adaptor activity"/>
    <property type="evidence" value="ECO:0007669"/>
    <property type="project" value="TreeGrafter"/>
</dbReference>
<evidence type="ECO:0000259" key="14">
    <source>
        <dbReference type="Pfam" id="PF25097"/>
    </source>
</evidence>
<feature type="domain" description="CCR4-NOT transcription complex subunit 1-like NOT1 connector" evidence="14">
    <location>
        <begin position="1227"/>
        <end position="1398"/>
    </location>
</feature>
<comment type="subcellular location">
    <subcellularLocation>
        <location evidence="1">Nucleus</location>
    </subcellularLocation>
</comment>
<dbReference type="Gene3D" id="1.25.40.180">
    <property type="match status" value="1"/>
</dbReference>
<evidence type="ECO:0000256" key="2">
    <source>
        <dbReference type="ARBA" id="ARBA00022491"/>
    </source>
</evidence>
<feature type="region of interest" description="Disordered" evidence="8">
    <location>
        <begin position="612"/>
        <end position="636"/>
    </location>
</feature>
<reference evidence="15" key="1">
    <citation type="submission" date="2013-08" db="EMBL/GenBank/DDBJ databases">
        <title>Gene expansion shapes genome architecture in the human pathogen Lichtheimia corymbifera: an evolutionary genomics analysis in the ancient terrestrial Mucorales (Mucoromycotina).</title>
        <authorList>
            <person name="Schwartze V.U."/>
            <person name="Winter S."/>
            <person name="Shelest E."/>
            <person name="Marcet-Houben M."/>
            <person name="Horn F."/>
            <person name="Wehner S."/>
            <person name="Hoffmann K."/>
            <person name="Riege K."/>
            <person name="Sammeth M."/>
            <person name="Nowrousian M."/>
            <person name="Valiante V."/>
            <person name="Linde J."/>
            <person name="Jacobsen I.D."/>
            <person name="Marz M."/>
            <person name="Brakhage A.A."/>
            <person name="Gabaldon T."/>
            <person name="Bocker S."/>
            <person name="Voigt K."/>
        </authorList>
    </citation>
    <scope>NUCLEOTIDE SEQUENCE [LARGE SCALE GENOMIC DNA]</scope>
    <source>
        <strain evidence="15">FSU 9682</strain>
    </source>
</reference>
<protein>
    <recommendedName>
        <fullName evidence="7">General negative regulator of transcription subunit 1</fullName>
    </recommendedName>
</protein>
<dbReference type="STRING" id="1263082.A0A068S952"/>
<evidence type="ECO:0000256" key="1">
    <source>
        <dbReference type="ARBA" id="ARBA00004123"/>
    </source>
</evidence>
<evidence type="ECO:0000256" key="3">
    <source>
        <dbReference type="ARBA" id="ARBA00023015"/>
    </source>
</evidence>
<proteinExistence type="predicted"/>
<dbReference type="InterPro" id="IPR040398">
    <property type="entry name" value="Not1"/>
</dbReference>
<keyword evidence="4" id="KW-0804">Transcription</keyword>
<dbReference type="Pfam" id="PF25097">
    <property type="entry name" value="ARM_Cnot1"/>
    <property type="match status" value="1"/>
</dbReference>
<dbReference type="CDD" id="cd20710">
    <property type="entry name" value="NOT1_connector"/>
    <property type="match status" value="1"/>
</dbReference>
<evidence type="ECO:0000256" key="7">
    <source>
        <dbReference type="ARBA" id="ARBA00074459"/>
    </source>
</evidence>
<dbReference type="Pfam" id="PF12842">
    <property type="entry name" value="DUF3819"/>
    <property type="match status" value="1"/>
</dbReference>
<organism evidence="15 16">
    <name type="scientific">Lichtheimia corymbifera JMRC:FSU:9682</name>
    <dbReference type="NCBI Taxonomy" id="1263082"/>
    <lineage>
        <taxon>Eukaryota</taxon>
        <taxon>Fungi</taxon>
        <taxon>Fungi incertae sedis</taxon>
        <taxon>Mucoromycota</taxon>
        <taxon>Mucoromycotina</taxon>
        <taxon>Mucoromycetes</taxon>
        <taxon>Mucorales</taxon>
        <taxon>Lichtheimiaceae</taxon>
        <taxon>Lichtheimia</taxon>
    </lineage>
</organism>